<accession>A0A9W9ZBM9</accession>
<dbReference type="OrthoDB" id="5968092at2759"/>
<dbReference type="EMBL" id="MU826364">
    <property type="protein sequence ID" value="KAJ7378607.1"/>
    <property type="molecule type" value="Genomic_DNA"/>
</dbReference>
<dbReference type="Proteomes" id="UP001163046">
    <property type="component" value="Unassembled WGS sequence"/>
</dbReference>
<feature type="transmembrane region" description="Helical" evidence="1">
    <location>
        <begin position="67"/>
        <end position="89"/>
    </location>
</feature>
<reference evidence="2" key="1">
    <citation type="submission" date="2023-01" db="EMBL/GenBank/DDBJ databases">
        <title>Genome assembly of the deep-sea coral Lophelia pertusa.</title>
        <authorList>
            <person name="Herrera S."/>
            <person name="Cordes E."/>
        </authorList>
    </citation>
    <scope>NUCLEOTIDE SEQUENCE</scope>
    <source>
        <strain evidence="2">USNM1676648</strain>
        <tissue evidence="2">Polyp</tissue>
    </source>
</reference>
<keyword evidence="1" id="KW-0812">Transmembrane</keyword>
<keyword evidence="3" id="KW-1185">Reference proteome</keyword>
<keyword evidence="1" id="KW-0472">Membrane</keyword>
<organism evidence="2 3">
    <name type="scientific">Desmophyllum pertusum</name>
    <dbReference type="NCBI Taxonomy" id="174260"/>
    <lineage>
        <taxon>Eukaryota</taxon>
        <taxon>Metazoa</taxon>
        <taxon>Cnidaria</taxon>
        <taxon>Anthozoa</taxon>
        <taxon>Hexacorallia</taxon>
        <taxon>Scleractinia</taxon>
        <taxon>Caryophylliina</taxon>
        <taxon>Caryophylliidae</taxon>
        <taxon>Desmophyllum</taxon>
    </lineage>
</organism>
<gene>
    <name evidence="2" type="ORF">OS493_021907</name>
</gene>
<dbReference type="AlphaFoldDB" id="A0A9W9ZBM9"/>
<keyword evidence="1" id="KW-1133">Transmembrane helix</keyword>
<evidence type="ECO:0000256" key="1">
    <source>
        <dbReference type="SAM" id="Phobius"/>
    </source>
</evidence>
<protein>
    <submittedName>
        <fullName evidence="2">Uncharacterized protein</fullName>
    </submittedName>
</protein>
<sequence length="144" mass="16250">MPQNRTTSLSVPEFLSPNYTPLVHFTHQRLAKTDESSNGMHASSPPSKLEEVKSSAMAPLILPGSSIGVLLPICLLAVFLSCVVCVYHWQSIRERRLDMEDERKRRRITSDFEGGCALKAYKPINKNKARMYPWKSSKKNSRAS</sequence>
<name>A0A9W9ZBM9_9CNID</name>
<evidence type="ECO:0000313" key="2">
    <source>
        <dbReference type="EMBL" id="KAJ7378607.1"/>
    </source>
</evidence>
<comment type="caution">
    <text evidence="2">The sequence shown here is derived from an EMBL/GenBank/DDBJ whole genome shotgun (WGS) entry which is preliminary data.</text>
</comment>
<evidence type="ECO:0000313" key="3">
    <source>
        <dbReference type="Proteomes" id="UP001163046"/>
    </source>
</evidence>
<proteinExistence type="predicted"/>